<evidence type="ECO:0000313" key="7">
    <source>
        <dbReference type="Proteomes" id="UP000681720"/>
    </source>
</evidence>
<dbReference type="GO" id="GO:0030170">
    <property type="term" value="F:pyridoxal phosphate binding"/>
    <property type="evidence" value="ECO:0007669"/>
    <property type="project" value="TreeGrafter"/>
</dbReference>
<keyword evidence="5" id="KW-0663">Pyridoxal phosphate</keyword>
<dbReference type="PANTHER" id="PTHR11468:SF3">
    <property type="entry name" value="GLYCOGEN PHOSPHORYLASE, LIVER FORM"/>
    <property type="match status" value="1"/>
</dbReference>
<accession>A0A8S2XWI6</accession>
<keyword evidence="5" id="KW-0119">Carbohydrate metabolism</keyword>
<proteinExistence type="inferred from homology"/>
<dbReference type="EC" id="2.4.1.1" evidence="5"/>
<dbReference type="SUPFAM" id="SSF53756">
    <property type="entry name" value="UDP-Glycosyltransferase/glycogen phosphorylase"/>
    <property type="match status" value="1"/>
</dbReference>
<comment type="catalytic activity">
    <reaction evidence="2">
        <text>[(1-&gt;4)-alpha-D-glucosyl](n) + phosphate = [(1-&gt;4)-alpha-D-glucosyl](n-1) + alpha-D-glucose 1-phosphate</text>
        <dbReference type="Rhea" id="RHEA:41732"/>
        <dbReference type="Rhea" id="RHEA-COMP:9584"/>
        <dbReference type="Rhea" id="RHEA-COMP:9586"/>
        <dbReference type="ChEBI" id="CHEBI:15444"/>
        <dbReference type="ChEBI" id="CHEBI:43474"/>
        <dbReference type="ChEBI" id="CHEBI:58601"/>
        <dbReference type="EC" id="2.4.1.1"/>
    </reaction>
    <physiologicalReaction direction="left-to-right" evidence="2">
        <dbReference type="Rhea" id="RHEA:41733"/>
    </physiologicalReaction>
</comment>
<gene>
    <name evidence="6" type="ORF">GIL414_LOCUS35579</name>
</gene>
<dbReference type="Proteomes" id="UP000681720">
    <property type="component" value="Unassembled WGS sequence"/>
</dbReference>
<name>A0A8S2XWI6_9BILA</name>
<comment type="subunit">
    <text evidence="4">Homodimer; enzymatically active. Interacts with PPP1R3B; recruits the phosphatase PP1 which dephosphorylates and inactivates PYGL/glycogen phosphorylase.</text>
</comment>
<dbReference type="Gene3D" id="3.40.50.2000">
    <property type="entry name" value="Glycogen Phosphorylase B"/>
    <property type="match status" value="1"/>
</dbReference>
<dbReference type="GO" id="GO:0008184">
    <property type="term" value="F:glycogen phosphorylase activity"/>
    <property type="evidence" value="ECO:0007669"/>
    <property type="project" value="InterPro"/>
</dbReference>
<evidence type="ECO:0000313" key="6">
    <source>
        <dbReference type="EMBL" id="CAF4520003.1"/>
    </source>
</evidence>
<keyword evidence="5" id="KW-0328">Glycosyltransferase</keyword>
<comment type="function">
    <text evidence="3 5">Allosteric enzyme that catalyzes the rate-limiting step in glycogen catabolism, the phosphorolytic cleavage of glycogen to produce glucose-1-phosphate, and plays a central role in maintaining cellular and organismal glucose homeostasis.</text>
</comment>
<comment type="cofactor">
    <cofactor evidence="5">
        <name>pyridoxal 5'-phosphate</name>
        <dbReference type="ChEBI" id="CHEBI:597326"/>
    </cofactor>
</comment>
<evidence type="ECO:0000256" key="4">
    <source>
        <dbReference type="ARBA" id="ARBA00046783"/>
    </source>
</evidence>
<organism evidence="6 7">
    <name type="scientific">Rotaria magnacalcarata</name>
    <dbReference type="NCBI Taxonomy" id="392030"/>
    <lineage>
        <taxon>Eukaryota</taxon>
        <taxon>Metazoa</taxon>
        <taxon>Spiralia</taxon>
        <taxon>Gnathifera</taxon>
        <taxon>Rotifera</taxon>
        <taxon>Eurotatoria</taxon>
        <taxon>Bdelloidea</taxon>
        <taxon>Philodinida</taxon>
        <taxon>Philodinidae</taxon>
        <taxon>Rotaria</taxon>
    </lineage>
</organism>
<dbReference type="GO" id="GO:0005980">
    <property type="term" value="P:glycogen catabolic process"/>
    <property type="evidence" value="ECO:0007669"/>
    <property type="project" value="TreeGrafter"/>
</dbReference>
<reference evidence="6" key="1">
    <citation type="submission" date="2021-02" db="EMBL/GenBank/DDBJ databases">
        <authorList>
            <person name="Nowell W R."/>
        </authorList>
    </citation>
    <scope>NUCLEOTIDE SEQUENCE</scope>
</reference>
<dbReference type="GO" id="GO:0005737">
    <property type="term" value="C:cytoplasm"/>
    <property type="evidence" value="ECO:0007669"/>
    <property type="project" value="TreeGrafter"/>
</dbReference>
<comment type="similarity">
    <text evidence="1 5">Belongs to the glycogen phosphorylase family.</text>
</comment>
<dbReference type="AlphaFoldDB" id="A0A8S2XWI6"/>
<dbReference type="Pfam" id="PF00343">
    <property type="entry name" value="Phosphorylase"/>
    <property type="match status" value="1"/>
</dbReference>
<dbReference type="PANTHER" id="PTHR11468">
    <property type="entry name" value="GLYCOGEN PHOSPHORYLASE"/>
    <property type="match status" value="1"/>
</dbReference>
<comment type="caution">
    <text evidence="6">The sequence shown here is derived from an EMBL/GenBank/DDBJ whole genome shotgun (WGS) entry which is preliminary data.</text>
</comment>
<sequence>GRLRDLSIVEEDGEKRINMAYLAIVGSHAVNGVAKIHSDLLKTTL</sequence>
<evidence type="ECO:0000256" key="3">
    <source>
        <dbReference type="ARBA" id="ARBA00037413"/>
    </source>
</evidence>
<dbReference type="InterPro" id="IPR000811">
    <property type="entry name" value="Glyco_trans_35"/>
</dbReference>
<evidence type="ECO:0000256" key="1">
    <source>
        <dbReference type="ARBA" id="ARBA00006047"/>
    </source>
</evidence>
<evidence type="ECO:0000256" key="2">
    <source>
        <dbReference type="ARBA" id="ARBA00036074"/>
    </source>
</evidence>
<feature type="non-terminal residue" evidence="6">
    <location>
        <position position="1"/>
    </location>
</feature>
<protein>
    <recommendedName>
        <fullName evidence="5">Alpha-1,4 glucan phosphorylase</fullName>
        <ecNumber evidence="5">2.4.1.1</ecNumber>
    </recommendedName>
</protein>
<evidence type="ECO:0000256" key="5">
    <source>
        <dbReference type="RuleBase" id="RU000587"/>
    </source>
</evidence>
<keyword evidence="5" id="KW-0808">Transferase</keyword>
<dbReference type="EMBL" id="CAJOBJ010085811">
    <property type="protein sequence ID" value="CAF4520003.1"/>
    <property type="molecule type" value="Genomic_DNA"/>
</dbReference>